<gene>
    <name evidence="1" type="ORF">BU202_01925</name>
</gene>
<keyword evidence="2" id="KW-1185">Reference proteome</keyword>
<proteinExistence type="predicted"/>
<organism evidence="1 2">
    <name type="scientific">Streptococcus cuniculi</name>
    <dbReference type="NCBI Taxonomy" id="1432788"/>
    <lineage>
        <taxon>Bacteria</taxon>
        <taxon>Bacillati</taxon>
        <taxon>Bacillota</taxon>
        <taxon>Bacilli</taxon>
        <taxon>Lactobacillales</taxon>
        <taxon>Streptococcaceae</taxon>
        <taxon>Streptococcus</taxon>
    </lineage>
</organism>
<name>A0A1Q8E9C9_9STRE</name>
<reference evidence="2" key="1">
    <citation type="submission" date="2016-12" db="EMBL/GenBank/DDBJ databases">
        <authorList>
            <person name="Gulvik C.A."/>
        </authorList>
    </citation>
    <scope>NUCLEOTIDE SEQUENCE [LARGE SCALE GENOMIC DNA]</scope>
    <source>
        <strain evidence="2">NED12-00049-6B</strain>
    </source>
</reference>
<sequence length="122" mass="13957">MDEEAEQIAFSAIKGKNSSEPIVLGKYDDGGPTAYSTIAKESGSQYFELDHWDDLASQYSNDKIWKINEKFLDIQTSSGREIYLSHDPNIDWGQSFYAKELQYLVDNGFTFSKKGDLWRAVR</sequence>
<dbReference type="EMBL" id="MSJM01000002">
    <property type="protein sequence ID" value="OLF48400.1"/>
    <property type="molecule type" value="Genomic_DNA"/>
</dbReference>
<protein>
    <submittedName>
        <fullName evidence="1">Uncharacterized protein</fullName>
    </submittedName>
</protein>
<dbReference type="Proteomes" id="UP000186890">
    <property type="component" value="Unassembled WGS sequence"/>
</dbReference>
<dbReference type="AlphaFoldDB" id="A0A1Q8E9C9"/>
<comment type="caution">
    <text evidence="1">The sequence shown here is derived from an EMBL/GenBank/DDBJ whole genome shotgun (WGS) entry which is preliminary data.</text>
</comment>
<evidence type="ECO:0000313" key="1">
    <source>
        <dbReference type="EMBL" id="OLF48400.1"/>
    </source>
</evidence>
<dbReference type="OrthoDB" id="2991489at2"/>
<dbReference type="RefSeq" id="WP_075104123.1">
    <property type="nucleotide sequence ID" value="NZ_MSJM01000002.1"/>
</dbReference>
<accession>A0A1Q8E9C9</accession>
<evidence type="ECO:0000313" key="2">
    <source>
        <dbReference type="Proteomes" id="UP000186890"/>
    </source>
</evidence>